<sequence>MEWSLGNLEIRRAGDGNGAEIVKFSSERLPNPQVPLPDKLIGFEHIEISYVDQTVVEFLQRICPLFDSSGTNVSIYLSNKQSHSWEINRQKIWPLVSDSMCSLFLHSTKFNYLRQFSPPVLRSCPNLRSIYSNRLFPEFPAKDNADASFCQAVAKWLLTPRGDRLPKILQCPLYSAGIEGIKESFVYALEPVNFIIIWLLGSYHPVPFELKNNLTGERLTLRQMDKYKWLLVRCPIGREEAKWAIELYWYRLWNRITISSKAVTN</sequence>
<reference evidence="2" key="1">
    <citation type="submission" date="2022-11" db="UniProtKB">
        <authorList>
            <consortium name="WormBaseParasite"/>
        </authorList>
    </citation>
    <scope>IDENTIFICATION</scope>
</reference>
<dbReference type="AlphaFoldDB" id="A0A914IFD9"/>
<protein>
    <submittedName>
        <fullName evidence="2">Uncharacterized protein</fullName>
    </submittedName>
</protein>
<dbReference type="WBParaSite" id="Gr19_v10_g9730.t1">
    <property type="protein sequence ID" value="Gr19_v10_g9730.t1"/>
    <property type="gene ID" value="Gr19_v10_g9730"/>
</dbReference>
<evidence type="ECO:0000313" key="2">
    <source>
        <dbReference type="WBParaSite" id="Gr19_v10_g9730.t1"/>
    </source>
</evidence>
<accession>A0A914IFD9</accession>
<name>A0A914IFD9_GLORO</name>
<evidence type="ECO:0000313" key="1">
    <source>
        <dbReference type="Proteomes" id="UP000887572"/>
    </source>
</evidence>
<keyword evidence="1" id="KW-1185">Reference proteome</keyword>
<proteinExistence type="predicted"/>
<organism evidence="1 2">
    <name type="scientific">Globodera rostochiensis</name>
    <name type="common">Golden nematode worm</name>
    <name type="synonym">Heterodera rostochiensis</name>
    <dbReference type="NCBI Taxonomy" id="31243"/>
    <lineage>
        <taxon>Eukaryota</taxon>
        <taxon>Metazoa</taxon>
        <taxon>Ecdysozoa</taxon>
        <taxon>Nematoda</taxon>
        <taxon>Chromadorea</taxon>
        <taxon>Rhabditida</taxon>
        <taxon>Tylenchina</taxon>
        <taxon>Tylenchomorpha</taxon>
        <taxon>Tylenchoidea</taxon>
        <taxon>Heteroderidae</taxon>
        <taxon>Heteroderinae</taxon>
        <taxon>Globodera</taxon>
    </lineage>
</organism>
<dbReference type="Proteomes" id="UP000887572">
    <property type="component" value="Unplaced"/>
</dbReference>